<reference evidence="2 3" key="1">
    <citation type="submission" date="2013-08" db="EMBL/GenBank/DDBJ databases">
        <title>The genome sequence of Skermanella stibiiresistens.</title>
        <authorList>
            <person name="Zhu W."/>
            <person name="Wang G."/>
        </authorList>
    </citation>
    <scope>NUCLEOTIDE SEQUENCE [LARGE SCALE GENOMIC DNA]</scope>
    <source>
        <strain evidence="2 3">SB22</strain>
    </source>
</reference>
<evidence type="ECO:0000313" key="2">
    <source>
        <dbReference type="EMBL" id="EWY36770.1"/>
    </source>
</evidence>
<sequence length="135" mass="14535">MEPQAALNLVSGIVGLLMVFGGVIWRVGALLAAMEAKLLKAVADEAVEGRARAGRMHARIDELKERLAKVEYQVGNDITGRRAVAEMSTRVSSLEGQLAQFEGTSQLAEVLTRGIDRIADLVEPRGPRRVAADRG</sequence>
<keyword evidence="1" id="KW-0472">Membrane</keyword>
<keyword evidence="3" id="KW-1185">Reference proteome</keyword>
<keyword evidence="1" id="KW-1133">Transmembrane helix</keyword>
<proteinExistence type="predicted"/>
<organism evidence="2 3">
    <name type="scientific">Skermanella stibiiresistens SB22</name>
    <dbReference type="NCBI Taxonomy" id="1385369"/>
    <lineage>
        <taxon>Bacteria</taxon>
        <taxon>Pseudomonadati</taxon>
        <taxon>Pseudomonadota</taxon>
        <taxon>Alphaproteobacteria</taxon>
        <taxon>Rhodospirillales</taxon>
        <taxon>Azospirillaceae</taxon>
        <taxon>Skermanella</taxon>
    </lineage>
</organism>
<dbReference type="Proteomes" id="UP000019486">
    <property type="component" value="Unassembled WGS sequence"/>
</dbReference>
<dbReference type="RefSeq" id="WP_037460065.1">
    <property type="nucleotide sequence ID" value="NZ_AVFL01000036.1"/>
</dbReference>
<accession>W9GSA7</accession>
<dbReference type="EMBL" id="AVFL01000036">
    <property type="protein sequence ID" value="EWY36770.1"/>
    <property type="molecule type" value="Genomic_DNA"/>
</dbReference>
<evidence type="ECO:0000256" key="1">
    <source>
        <dbReference type="SAM" id="Phobius"/>
    </source>
</evidence>
<protein>
    <submittedName>
        <fullName evidence="2">Uncharacterized protein</fullName>
    </submittedName>
</protein>
<evidence type="ECO:0000313" key="3">
    <source>
        <dbReference type="Proteomes" id="UP000019486"/>
    </source>
</evidence>
<name>W9GSA7_9PROT</name>
<comment type="caution">
    <text evidence="2">The sequence shown here is derived from an EMBL/GenBank/DDBJ whole genome shotgun (WGS) entry which is preliminary data.</text>
</comment>
<dbReference type="STRING" id="1385369.N825_25385"/>
<gene>
    <name evidence="2" type="ORF">N825_25385</name>
</gene>
<dbReference type="AlphaFoldDB" id="W9GSA7"/>
<feature type="transmembrane region" description="Helical" evidence="1">
    <location>
        <begin position="6"/>
        <end position="27"/>
    </location>
</feature>
<keyword evidence="1" id="KW-0812">Transmembrane</keyword>